<organism evidence="2 3">
    <name type="scientific">Biomphalaria glabrata</name>
    <name type="common">Bloodfluke planorb</name>
    <name type="synonym">Freshwater snail</name>
    <dbReference type="NCBI Taxonomy" id="6526"/>
    <lineage>
        <taxon>Eukaryota</taxon>
        <taxon>Metazoa</taxon>
        <taxon>Spiralia</taxon>
        <taxon>Lophotrochozoa</taxon>
        <taxon>Mollusca</taxon>
        <taxon>Gastropoda</taxon>
        <taxon>Heterobranchia</taxon>
        <taxon>Euthyneura</taxon>
        <taxon>Panpulmonata</taxon>
        <taxon>Hygrophila</taxon>
        <taxon>Lymnaeoidea</taxon>
        <taxon>Planorbidae</taxon>
        <taxon>Biomphalaria</taxon>
    </lineage>
</organism>
<name>A0A2C9LL16_BIOGL</name>
<evidence type="ECO:0000313" key="3">
    <source>
        <dbReference type="Proteomes" id="UP000076420"/>
    </source>
</evidence>
<accession>A0A2C9LL16</accession>
<sequence>MINKFLIFALIGYYLTSNGTSVQAILCYQCADLKGETNCQTNFELLANTSLLLNKEFFQNCTESNHLWNKCMIERYWLSNELMTFHRGCHDGENFIRMFNESRFQSLKPNNLTTCAHLGDSGTHFACYQFCDTDFCNGPAKPENKTCNVTVSSAYYDEIEAEICAVKGLHYRPETVFLNLACLAVTILSVIGVHTVEVAL</sequence>
<dbReference type="KEGG" id="bgt:106054451"/>
<evidence type="ECO:0000256" key="1">
    <source>
        <dbReference type="SAM" id="SignalP"/>
    </source>
</evidence>
<dbReference type="EnsemblMetazoa" id="BGLB032237-RB">
    <property type="protein sequence ID" value="BGLB032237-PB"/>
    <property type="gene ID" value="BGLB032237"/>
</dbReference>
<dbReference type="VEuPathDB" id="VectorBase:BGLB032237"/>
<dbReference type="EnsemblMetazoa" id="BGLB032237-RA">
    <property type="protein sequence ID" value="BGLB032237-PA"/>
    <property type="gene ID" value="BGLB032237"/>
</dbReference>
<keyword evidence="1" id="KW-0732">Signal</keyword>
<reference evidence="2" key="1">
    <citation type="submission" date="2020-05" db="UniProtKB">
        <authorList>
            <consortium name="EnsemblMetazoa"/>
        </authorList>
    </citation>
    <scope>IDENTIFICATION</scope>
    <source>
        <strain evidence="2">BB02</strain>
    </source>
</reference>
<evidence type="ECO:0008006" key="4">
    <source>
        <dbReference type="Google" id="ProtNLM"/>
    </source>
</evidence>
<proteinExistence type="predicted"/>
<protein>
    <recommendedName>
        <fullName evidence="4">Protein quiver</fullName>
    </recommendedName>
</protein>
<feature type="chain" id="PRO_5014285082" description="Protein quiver" evidence="1">
    <location>
        <begin position="25"/>
        <end position="200"/>
    </location>
</feature>
<dbReference type="Proteomes" id="UP000076420">
    <property type="component" value="Unassembled WGS sequence"/>
</dbReference>
<dbReference type="VEuPathDB" id="VectorBase:BGLAX_040826"/>
<feature type="signal peptide" evidence="1">
    <location>
        <begin position="1"/>
        <end position="24"/>
    </location>
</feature>
<evidence type="ECO:0000313" key="2">
    <source>
        <dbReference type="EnsemblMetazoa" id="BGLB032237-PB"/>
    </source>
</evidence>
<dbReference type="AlphaFoldDB" id="A0A2C9LL16"/>
<gene>
    <name evidence="2" type="primary">106054451</name>
</gene>